<dbReference type="EMBL" id="AZBU02000005">
    <property type="protein sequence ID" value="TKR75920.1"/>
    <property type="molecule type" value="Genomic_DNA"/>
</dbReference>
<dbReference type="Pfam" id="PF00078">
    <property type="entry name" value="RVT_1"/>
    <property type="match status" value="1"/>
</dbReference>
<reference evidence="2 3" key="1">
    <citation type="journal article" date="2015" name="Genome Biol.">
        <title>Comparative genomics of Steinernema reveals deeply conserved gene regulatory networks.</title>
        <authorList>
            <person name="Dillman A.R."/>
            <person name="Macchietto M."/>
            <person name="Porter C.F."/>
            <person name="Rogers A."/>
            <person name="Williams B."/>
            <person name="Antoshechkin I."/>
            <person name="Lee M.M."/>
            <person name="Goodwin Z."/>
            <person name="Lu X."/>
            <person name="Lewis E.E."/>
            <person name="Goodrich-Blair H."/>
            <person name="Stock S.P."/>
            <person name="Adams B.J."/>
            <person name="Sternberg P.W."/>
            <person name="Mortazavi A."/>
        </authorList>
    </citation>
    <scope>NUCLEOTIDE SEQUENCE [LARGE SCALE GENOMIC DNA]</scope>
    <source>
        <strain evidence="2 3">ALL</strain>
    </source>
</reference>
<dbReference type="STRING" id="34508.A0A4U5N110"/>
<dbReference type="InterPro" id="IPR000477">
    <property type="entry name" value="RT_dom"/>
</dbReference>
<gene>
    <name evidence="2" type="ORF">L596_017141</name>
</gene>
<name>A0A4U5N110_STECR</name>
<dbReference type="Proteomes" id="UP000298663">
    <property type="component" value="Unassembled WGS sequence"/>
</dbReference>
<accession>A0A4U5N110</accession>
<feature type="domain" description="Reverse transcriptase" evidence="1">
    <location>
        <begin position="2"/>
        <end position="107"/>
    </location>
</feature>
<evidence type="ECO:0000259" key="1">
    <source>
        <dbReference type="Pfam" id="PF00078"/>
    </source>
</evidence>
<keyword evidence="3" id="KW-1185">Reference proteome</keyword>
<evidence type="ECO:0000313" key="3">
    <source>
        <dbReference type="Proteomes" id="UP000298663"/>
    </source>
</evidence>
<sequence length="126" mass="14122">MSLTCALSKVAEKFVTSTILKHCQWNNLFCHEHSGFLPGSSTTTALGPCFYNFYVVLESGKLVDIVFIDFSKAFDMVPHKLLLHKIKAHGIRGSLLNWIKDNICFATISALRVSLTQFFGYKAFLA</sequence>
<proteinExistence type="predicted"/>
<dbReference type="AlphaFoldDB" id="A0A4U5N110"/>
<reference evidence="2 3" key="2">
    <citation type="journal article" date="2019" name="G3 (Bethesda)">
        <title>Hybrid Assembly of the Genome of the Entomopathogenic Nematode Steinernema carpocapsae Identifies the X-Chromosome.</title>
        <authorList>
            <person name="Serra L."/>
            <person name="Macchietto M."/>
            <person name="Macias-Munoz A."/>
            <person name="McGill C.J."/>
            <person name="Rodriguez I.M."/>
            <person name="Rodriguez B."/>
            <person name="Murad R."/>
            <person name="Mortazavi A."/>
        </authorList>
    </citation>
    <scope>NUCLEOTIDE SEQUENCE [LARGE SCALE GENOMIC DNA]</scope>
    <source>
        <strain evidence="2 3">ALL</strain>
    </source>
</reference>
<protein>
    <recommendedName>
        <fullName evidence="1">Reverse transcriptase domain-containing protein</fullName>
    </recommendedName>
</protein>
<comment type="caution">
    <text evidence="2">The sequence shown here is derived from an EMBL/GenBank/DDBJ whole genome shotgun (WGS) entry which is preliminary data.</text>
</comment>
<evidence type="ECO:0000313" key="2">
    <source>
        <dbReference type="EMBL" id="TKR75920.1"/>
    </source>
</evidence>
<dbReference type="OrthoDB" id="410104at2759"/>
<dbReference type="PANTHER" id="PTHR19446">
    <property type="entry name" value="REVERSE TRANSCRIPTASES"/>
    <property type="match status" value="1"/>
</dbReference>
<organism evidence="2 3">
    <name type="scientific">Steinernema carpocapsae</name>
    <name type="common">Entomopathogenic nematode</name>
    <dbReference type="NCBI Taxonomy" id="34508"/>
    <lineage>
        <taxon>Eukaryota</taxon>
        <taxon>Metazoa</taxon>
        <taxon>Ecdysozoa</taxon>
        <taxon>Nematoda</taxon>
        <taxon>Chromadorea</taxon>
        <taxon>Rhabditida</taxon>
        <taxon>Tylenchina</taxon>
        <taxon>Panagrolaimomorpha</taxon>
        <taxon>Strongyloidoidea</taxon>
        <taxon>Steinernematidae</taxon>
        <taxon>Steinernema</taxon>
    </lineage>
</organism>